<dbReference type="EMBL" id="FOTS01000076">
    <property type="protein sequence ID" value="SFM32527.1"/>
    <property type="molecule type" value="Genomic_DNA"/>
</dbReference>
<accession>A0A1I4PXI6</accession>
<evidence type="ECO:0000313" key="1">
    <source>
        <dbReference type="EMBL" id="SFM32527.1"/>
    </source>
</evidence>
<organism evidence="1 2">
    <name type="scientific">Pelosinus propionicus DSM 13327</name>
    <dbReference type="NCBI Taxonomy" id="1123291"/>
    <lineage>
        <taxon>Bacteria</taxon>
        <taxon>Bacillati</taxon>
        <taxon>Bacillota</taxon>
        <taxon>Negativicutes</taxon>
        <taxon>Selenomonadales</taxon>
        <taxon>Sporomusaceae</taxon>
        <taxon>Pelosinus</taxon>
    </lineage>
</organism>
<dbReference type="Proteomes" id="UP000199520">
    <property type="component" value="Unassembled WGS sequence"/>
</dbReference>
<keyword evidence="2" id="KW-1185">Reference proteome</keyword>
<gene>
    <name evidence="1" type="ORF">SAMN04490355_107616</name>
</gene>
<dbReference type="AlphaFoldDB" id="A0A1I4PXI6"/>
<sequence>MVFSLICSVLTQMNIIVNLFLTKRAANYSLTHSHLFPNKHSEVAQKLDDLNK</sequence>
<reference evidence="2" key="1">
    <citation type="submission" date="2016-10" db="EMBL/GenBank/DDBJ databases">
        <authorList>
            <person name="Varghese N."/>
            <person name="Submissions S."/>
        </authorList>
    </citation>
    <scope>NUCLEOTIDE SEQUENCE [LARGE SCALE GENOMIC DNA]</scope>
    <source>
        <strain evidence="2">DSM 13327</strain>
    </source>
</reference>
<evidence type="ECO:0000313" key="2">
    <source>
        <dbReference type="Proteomes" id="UP000199520"/>
    </source>
</evidence>
<protein>
    <submittedName>
        <fullName evidence="1">Uncharacterized protein</fullName>
    </submittedName>
</protein>
<name>A0A1I4PXI6_9FIRM</name>
<proteinExistence type="predicted"/>